<evidence type="ECO:0000256" key="7">
    <source>
        <dbReference type="ARBA" id="ARBA00022723"/>
    </source>
</evidence>
<dbReference type="InterPro" id="IPR020562">
    <property type="entry name" value="PRibGlycinamide_synth_N"/>
</dbReference>
<keyword evidence="10 18" id="KW-0067">ATP-binding</keyword>
<dbReference type="InterPro" id="IPR020561">
    <property type="entry name" value="PRibGlycinamid_synth_ATP-grasp"/>
</dbReference>
<keyword evidence="12" id="KW-0464">Manganese</keyword>
<keyword evidence="6 17" id="KW-0436">Ligase</keyword>
<keyword evidence="22" id="KW-1185">Reference proteome</keyword>
<dbReference type="PROSITE" id="PS00184">
    <property type="entry name" value="GARS"/>
    <property type="match status" value="1"/>
</dbReference>
<dbReference type="SUPFAM" id="SSF52440">
    <property type="entry name" value="PreATP-grasp domain"/>
    <property type="match status" value="1"/>
</dbReference>
<keyword evidence="9 17" id="KW-0658">Purine biosynthesis</keyword>
<dbReference type="EC" id="6.3.4.13" evidence="4 17"/>
<evidence type="ECO:0000256" key="3">
    <source>
        <dbReference type="ARBA" id="ARBA00005174"/>
    </source>
</evidence>
<evidence type="ECO:0000256" key="4">
    <source>
        <dbReference type="ARBA" id="ARBA00013255"/>
    </source>
</evidence>
<evidence type="ECO:0000256" key="6">
    <source>
        <dbReference type="ARBA" id="ARBA00022598"/>
    </source>
</evidence>
<dbReference type="HAMAP" id="MF_00138">
    <property type="entry name" value="GARS"/>
    <property type="match status" value="1"/>
</dbReference>
<dbReference type="InterPro" id="IPR013815">
    <property type="entry name" value="ATP_grasp_subdomain_1"/>
</dbReference>
<dbReference type="GO" id="GO:0006189">
    <property type="term" value="P:'de novo' IMP biosynthetic process"/>
    <property type="evidence" value="ECO:0007669"/>
    <property type="project" value="UniProtKB-UniRule"/>
</dbReference>
<protein>
    <recommendedName>
        <fullName evidence="5 17">Phosphoribosylamine--glycine ligase</fullName>
        <ecNumber evidence="4 17">6.3.4.13</ecNumber>
    </recommendedName>
    <alternativeName>
        <fullName evidence="16 17">GARS</fullName>
    </alternativeName>
    <alternativeName>
        <fullName evidence="14 17">Glycinamide ribonucleotide synthetase</fullName>
    </alternativeName>
    <alternativeName>
        <fullName evidence="15 17">Phosphoribosylglycinamide synthetase</fullName>
    </alternativeName>
</protein>
<name>A0A2T4TY33_9BACT</name>
<evidence type="ECO:0000256" key="15">
    <source>
        <dbReference type="ARBA" id="ARBA00042864"/>
    </source>
</evidence>
<dbReference type="FunFam" id="3.30.470.20:FF:000031">
    <property type="entry name" value="Phosphoribosylamine--glycine ligase"/>
    <property type="match status" value="1"/>
</dbReference>
<dbReference type="Pfam" id="PF01071">
    <property type="entry name" value="GARS_A"/>
    <property type="match status" value="1"/>
</dbReference>
<evidence type="ECO:0000256" key="10">
    <source>
        <dbReference type="ARBA" id="ARBA00022840"/>
    </source>
</evidence>
<dbReference type="InterPro" id="IPR020560">
    <property type="entry name" value="PRibGlycinamide_synth_C-dom"/>
</dbReference>
<dbReference type="Proteomes" id="UP000241436">
    <property type="component" value="Unassembled WGS sequence"/>
</dbReference>
<dbReference type="OrthoDB" id="9807240at2"/>
<comment type="catalytic activity">
    <reaction evidence="17">
        <text>5-phospho-beta-D-ribosylamine + glycine + ATP = N(1)-(5-phospho-beta-D-ribosyl)glycinamide + ADP + phosphate + H(+)</text>
        <dbReference type="Rhea" id="RHEA:17453"/>
        <dbReference type="ChEBI" id="CHEBI:15378"/>
        <dbReference type="ChEBI" id="CHEBI:30616"/>
        <dbReference type="ChEBI" id="CHEBI:43474"/>
        <dbReference type="ChEBI" id="CHEBI:57305"/>
        <dbReference type="ChEBI" id="CHEBI:58681"/>
        <dbReference type="ChEBI" id="CHEBI:143788"/>
        <dbReference type="ChEBI" id="CHEBI:456216"/>
        <dbReference type="EC" id="6.3.4.13"/>
    </reaction>
</comment>
<evidence type="ECO:0000256" key="14">
    <source>
        <dbReference type="ARBA" id="ARBA00042242"/>
    </source>
</evidence>
<dbReference type="UniPathway" id="UPA00074">
    <property type="reaction ID" value="UER00125"/>
</dbReference>
<dbReference type="InterPro" id="IPR011054">
    <property type="entry name" value="Rudment_hybrid_motif"/>
</dbReference>
<proteinExistence type="inferred from homology"/>
<dbReference type="SUPFAM" id="SSF51246">
    <property type="entry name" value="Rudiment single hybrid motif"/>
    <property type="match status" value="1"/>
</dbReference>
<dbReference type="SMART" id="SM01209">
    <property type="entry name" value="GARS_A"/>
    <property type="match status" value="1"/>
</dbReference>
<dbReference type="PANTHER" id="PTHR43472:SF1">
    <property type="entry name" value="PHOSPHORIBOSYLAMINE--GLYCINE LIGASE, CHLOROPLASTIC"/>
    <property type="match status" value="1"/>
</dbReference>
<comment type="pathway">
    <text evidence="3 17">Purine metabolism; IMP biosynthesis via de novo pathway; N(1)-(5-phospho-D-ribosyl)glycinamide from 5-phospho-alpha-D-ribose 1-diphosphate: step 2/2.</text>
</comment>
<dbReference type="InterPro" id="IPR000115">
    <property type="entry name" value="PRibGlycinamide_synth"/>
</dbReference>
<accession>A0A2T4TY33</accession>
<evidence type="ECO:0000256" key="12">
    <source>
        <dbReference type="ARBA" id="ARBA00023211"/>
    </source>
</evidence>
<dbReference type="GO" id="GO:0005524">
    <property type="term" value="F:ATP binding"/>
    <property type="evidence" value="ECO:0007669"/>
    <property type="project" value="UniProtKB-UniRule"/>
</dbReference>
<dbReference type="PROSITE" id="PS50975">
    <property type="entry name" value="ATP_GRASP"/>
    <property type="match status" value="1"/>
</dbReference>
<evidence type="ECO:0000256" key="17">
    <source>
        <dbReference type="HAMAP-Rule" id="MF_00138"/>
    </source>
</evidence>
<sequence length="425" mass="45982">MQVLVIGSGGREHALAWKIAQSPKVAKVWVAPGSAGISEIAECVEISASDFRLLADFAEQKRIDLTVVGPEGPLTLGIVDEFERRGLRIFGPRKDAALIEGSKVFAKSFMKKYHIPTGFFQSFDRAEEAKRYIQEIGVPLVVKADGLAAGKGVIVCFDLPEALDAVKKIMEDRLFGDAGERILIEEYLEGEEVSFHALTDGDAVLPLASSQDHKRVFNDDQGPNTGGMGAYSPTRAITEPIQQQIMERIMIPTIRGMAAEGRPYKGVLYAGLMIRAGEIKVLEFNARFGDPETQPLLLRMKSDLVPLLEAVVDGRLRDQTIDWMPDASVCVVMASRGYPGPYDQGALIAGLEEAAAEPGVMIFHAGTSCMEGQILTGGGRVLGVTGLGQDIQGAIATTYRAVKKIHWEGAHYRTDIGVRALAKAS</sequence>
<dbReference type="InterPro" id="IPR037123">
    <property type="entry name" value="PRibGlycinamide_synth_C_sf"/>
</dbReference>
<comment type="cofactor">
    <cofactor evidence="2">
        <name>Mg(2+)</name>
        <dbReference type="ChEBI" id="CHEBI:18420"/>
    </cofactor>
</comment>
<dbReference type="Gene3D" id="3.40.50.20">
    <property type="match status" value="1"/>
</dbReference>
<dbReference type="Pfam" id="PF02843">
    <property type="entry name" value="GARS_C"/>
    <property type="match status" value="1"/>
</dbReference>
<evidence type="ECO:0000256" key="19">
    <source>
        <dbReference type="SAM" id="MobiDB-lite"/>
    </source>
</evidence>
<feature type="region of interest" description="Disordered" evidence="19">
    <location>
        <begin position="214"/>
        <end position="233"/>
    </location>
</feature>
<keyword evidence="7" id="KW-0479">Metal-binding</keyword>
<evidence type="ECO:0000256" key="13">
    <source>
        <dbReference type="ARBA" id="ARBA00038345"/>
    </source>
</evidence>
<evidence type="ECO:0000256" key="8">
    <source>
        <dbReference type="ARBA" id="ARBA00022741"/>
    </source>
</evidence>
<evidence type="ECO:0000256" key="11">
    <source>
        <dbReference type="ARBA" id="ARBA00022842"/>
    </source>
</evidence>
<dbReference type="InterPro" id="IPR011761">
    <property type="entry name" value="ATP-grasp"/>
</dbReference>
<comment type="cofactor">
    <cofactor evidence="1">
        <name>Mn(2+)</name>
        <dbReference type="ChEBI" id="CHEBI:29035"/>
    </cofactor>
</comment>
<keyword evidence="8 18" id="KW-0547">Nucleotide-binding</keyword>
<dbReference type="NCBIfam" id="TIGR00877">
    <property type="entry name" value="purD"/>
    <property type="match status" value="1"/>
</dbReference>
<dbReference type="PANTHER" id="PTHR43472">
    <property type="entry name" value="PHOSPHORIBOSYLAMINE--GLYCINE LIGASE"/>
    <property type="match status" value="1"/>
</dbReference>
<dbReference type="GO" id="GO:0009113">
    <property type="term" value="P:purine nucleobase biosynthetic process"/>
    <property type="evidence" value="ECO:0007669"/>
    <property type="project" value="InterPro"/>
</dbReference>
<dbReference type="InterPro" id="IPR016185">
    <property type="entry name" value="PreATP-grasp_dom_sf"/>
</dbReference>
<evidence type="ECO:0000259" key="20">
    <source>
        <dbReference type="PROSITE" id="PS50975"/>
    </source>
</evidence>
<dbReference type="SMART" id="SM01210">
    <property type="entry name" value="GARS_C"/>
    <property type="match status" value="1"/>
</dbReference>
<reference evidence="22" key="2">
    <citation type="journal article" date="2018" name="Environ. Microbiol.">
        <title>Bloom of a denitrifying methanotroph, 'Candidatus Methylomirabilis limnetica', in a deep stratified lake.</title>
        <authorList>
            <person name="Graf J.S."/>
            <person name="Mayr M.J."/>
            <person name="Marchant H.K."/>
            <person name="Tienken D."/>
            <person name="Hach P.F."/>
            <person name="Brand A."/>
            <person name="Schubert C.J."/>
            <person name="Kuypers M.M."/>
            <person name="Milucka J."/>
        </authorList>
    </citation>
    <scope>NUCLEOTIDE SEQUENCE [LARGE SCALE GENOMIC DNA]</scope>
    <source>
        <strain evidence="22">Zug</strain>
    </source>
</reference>
<comment type="similarity">
    <text evidence="13 17">Belongs to the GARS family.</text>
</comment>
<gene>
    <name evidence="17" type="primary">purD</name>
    <name evidence="21" type="ORF">CLG94_06850</name>
</gene>
<dbReference type="FunFam" id="3.30.1490.20:FF:000006">
    <property type="entry name" value="phosphoribosylamine--glycine ligase, chloroplastic-like"/>
    <property type="match status" value="1"/>
</dbReference>
<dbReference type="RefSeq" id="WP_107562130.1">
    <property type="nucleotide sequence ID" value="NZ_NVQC01000020.1"/>
</dbReference>
<dbReference type="FunFam" id="3.90.600.10:FF:000001">
    <property type="entry name" value="Trifunctional purine biosynthetic protein adenosine-3"/>
    <property type="match status" value="1"/>
</dbReference>
<evidence type="ECO:0000313" key="22">
    <source>
        <dbReference type="Proteomes" id="UP000241436"/>
    </source>
</evidence>
<keyword evidence="11" id="KW-0460">Magnesium</keyword>
<dbReference type="GO" id="GO:0004637">
    <property type="term" value="F:phosphoribosylamine-glycine ligase activity"/>
    <property type="evidence" value="ECO:0007669"/>
    <property type="project" value="UniProtKB-UniRule"/>
</dbReference>
<dbReference type="AlphaFoldDB" id="A0A2T4TY33"/>
<evidence type="ECO:0000256" key="5">
    <source>
        <dbReference type="ARBA" id="ARBA00020605"/>
    </source>
</evidence>
<dbReference type="FunFam" id="3.40.50.20:FF:000006">
    <property type="entry name" value="Phosphoribosylamine--glycine ligase, chloroplastic"/>
    <property type="match status" value="1"/>
</dbReference>
<evidence type="ECO:0000256" key="1">
    <source>
        <dbReference type="ARBA" id="ARBA00001936"/>
    </source>
</evidence>
<dbReference type="SUPFAM" id="SSF56059">
    <property type="entry name" value="Glutathione synthetase ATP-binding domain-like"/>
    <property type="match status" value="1"/>
</dbReference>
<dbReference type="Gene3D" id="3.90.600.10">
    <property type="entry name" value="Phosphoribosylglycinamide synthetase, C-terminal domain"/>
    <property type="match status" value="1"/>
</dbReference>
<evidence type="ECO:0000256" key="2">
    <source>
        <dbReference type="ARBA" id="ARBA00001946"/>
    </source>
</evidence>
<evidence type="ECO:0000256" key="16">
    <source>
        <dbReference type="ARBA" id="ARBA00079592"/>
    </source>
</evidence>
<dbReference type="Gene3D" id="3.30.1490.20">
    <property type="entry name" value="ATP-grasp fold, A domain"/>
    <property type="match status" value="1"/>
</dbReference>
<dbReference type="EMBL" id="NVQC01000020">
    <property type="protein sequence ID" value="PTL36008.1"/>
    <property type="molecule type" value="Genomic_DNA"/>
</dbReference>
<reference evidence="21 22" key="1">
    <citation type="submission" date="2017-09" db="EMBL/GenBank/DDBJ databases">
        <title>Bloom of a denitrifying methanotroph, Candidatus Methylomirabilis limnetica, in a deep stratified lake.</title>
        <authorList>
            <person name="Graf J.S."/>
            <person name="Marchant H.K."/>
            <person name="Tienken D."/>
            <person name="Hach P.F."/>
            <person name="Brand A."/>
            <person name="Schubert C.J."/>
            <person name="Kuypers M.M."/>
            <person name="Milucka J."/>
        </authorList>
    </citation>
    <scope>NUCLEOTIDE SEQUENCE [LARGE SCALE GENOMIC DNA]</scope>
    <source>
        <strain evidence="21 22">Zug</strain>
    </source>
</reference>
<evidence type="ECO:0000313" key="21">
    <source>
        <dbReference type="EMBL" id="PTL36008.1"/>
    </source>
</evidence>
<evidence type="ECO:0000256" key="18">
    <source>
        <dbReference type="PROSITE-ProRule" id="PRU00409"/>
    </source>
</evidence>
<comment type="caution">
    <text evidence="21">The sequence shown here is derived from an EMBL/GenBank/DDBJ whole genome shotgun (WGS) entry which is preliminary data.</text>
</comment>
<dbReference type="Gene3D" id="3.30.470.20">
    <property type="entry name" value="ATP-grasp fold, B domain"/>
    <property type="match status" value="1"/>
</dbReference>
<dbReference type="InterPro" id="IPR020559">
    <property type="entry name" value="PRibGlycinamide_synth_CS"/>
</dbReference>
<dbReference type="GO" id="GO:0046872">
    <property type="term" value="F:metal ion binding"/>
    <property type="evidence" value="ECO:0007669"/>
    <property type="project" value="UniProtKB-KW"/>
</dbReference>
<dbReference type="Pfam" id="PF02844">
    <property type="entry name" value="GARS_N"/>
    <property type="match status" value="1"/>
</dbReference>
<organism evidence="21 22">
    <name type="scientific">Candidatus Methylomirabilis limnetica</name>
    <dbReference type="NCBI Taxonomy" id="2033718"/>
    <lineage>
        <taxon>Bacteria</taxon>
        <taxon>Candidatus Methylomirabilota</taxon>
        <taxon>Candidatus Methylomirabilia</taxon>
        <taxon>Candidatus Methylomirabilales</taxon>
        <taxon>Candidatus Methylomirabilaceae</taxon>
        <taxon>Candidatus Methylomirabilis</taxon>
    </lineage>
</organism>
<evidence type="ECO:0000256" key="9">
    <source>
        <dbReference type="ARBA" id="ARBA00022755"/>
    </source>
</evidence>
<feature type="domain" description="ATP-grasp" evidence="20">
    <location>
        <begin position="107"/>
        <end position="313"/>
    </location>
</feature>